<dbReference type="EMBL" id="JPRD01000015">
    <property type="protein sequence ID" value="KIF53460.1"/>
    <property type="molecule type" value="Genomic_DNA"/>
</dbReference>
<accession>A0A0C1Z8Y5</accession>
<sequence>MPMSSVFLDCVKHLQDASGVSKQFTKINSLENNGKKVTLYLETGFWPKTGFMIKSDSEGLEGKTLDDGVEYSESQAELTKYLNE</sequence>
<reference evidence="1 2" key="1">
    <citation type="submission" date="2014-07" db="EMBL/GenBank/DDBJ databases">
        <title>Unique and conserved regions in Vibrio harveyi and related species in comparison with the shrimp pathogen Vibrio harveyi CAIM 1792.</title>
        <authorList>
            <person name="Espinoza-Valles I."/>
            <person name="Vora G."/>
            <person name="Leekitcharoenphon P."/>
            <person name="Ussery D."/>
            <person name="Hoj L."/>
            <person name="Gomez-Gil B."/>
        </authorList>
    </citation>
    <scope>NUCLEOTIDE SEQUENCE [LARGE SCALE GENOMIC DNA]</scope>
    <source>
        <strain evidence="2">CAIM 1854 / LMG 25443</strain>
    </source>
</reference>
<organism evidence="1 2">
    <name type="scientific">Vibrio owensii CAIM 1854 = LMG 25443</name>
    <dbReference type="NCBI Taxonomy" id="1229493"/>
    <lineage>
        <taxon>Bacteria</taxon>
        <taxon>Pseudomonadati</taxon>
        <taxon>Pseudomonadota</taxon>
        <taxon>Gammaproteobacteria</taxon>
        <taxon>Vibrionales</taxon>
        <taxon>Vibrionaceae</taxon>
        <taxon>Vibrio</taxon>
    </lineage>
</organism>
<evidence type="ECO:0000313" key="2">
    <source>
        <dbReference type="Proteomes" id="UP000031586"/>
    </source>
</evidence>
<dbReference type="PATRIC" id="fig|1229493.5.peg.1325"/>
<proteinExistence type="predicted"/>
<gene>
    <name evidence="1" type="ORF">H735_11155</name>
</gene>
<dbReference type="AlphaFoldDB" id="A0A0C1Z8Y5"/>
<comment type="caution">
    <text evidence="1">The sequence shown here is derived from an EMBL/GenBank/DDBJ whole genome shotgun (WGS) entry which is preliminary data.</text>
</comment>
<name>A0A0C1Z8Y5_9VIBR</name>
<protein>
    <submittedName>
        <fullName evidence="1">Uncharacterized protein</fullName>
    </submittedName>
</protein>
<evidence type="ECO:0000313" key="1">
    <source>
        <dbReference type="EMBL" id="KIF53460.1"/>
    </source>
</evidence>
<dbReference type="Proteomes" id="UP000031586">
    <property type="component" value="Unassembled WGS sequence"/>
</dbReference>